<dbReference type="InterPro" id="IPR058245">
    <property type="entry name" value="NreC/VraR/RcsB-like_REC"/>
</dbReference>
<dbReference type="GO" id="GO:0003677">
    <property type="term" value="F:DNA binding"/>
    <property type="evidence" value="ECO:0007669"/>
    <property type="project" value="UniProtKB-KW"/>
</dbReference>
<gene>
    <name evidence="6" type="primary">btfT</name>
</gene>
<organism evidence="6">
    <name type="scientific">Rhodococcus sp. 065240</name>
    <dbReference type="NCBI Taxonomy" id="1509445"/>
    <lineage>
        <taxon>Bacteria</taxon>
        <taxon>Bacillati</taxon>
        <taxon>Actinomycetota</taxon>
        <taxon>Actinomycetes</taxon>
        <taxon>Mycobacteriales</taxon>
        <taxon>Nocardiaceae</taxon>
        <taxon>Rhodococcus</taxon>
    </lineage>
</organism>
<dbReference type="Pfam" id="PF00072">
    <property type="entry name" value="Response_reg"/>
    <property type="match status" value="1"/>
</dbReference>
<evidence type="ECO:0000256" key="3">
    <source>
        <dbReference type="PROSITE-ProRule" id="PRU00169"/>
    </source>
</evidence>
<evidence type="ECO:0000259" key="4">
    <source>
        <dbReference type="PROSITE" id="PS50043"/>
    </source>
</evidence>
<protein>
    <submittedName>
        <fullName evidence="6">Two-component response regulator</fullName>
    </submittedName>
</protein>
<evidence type="ECO:0000256" key="1">
    <source>
        <dbReference type="ARBA" id="ARBA00022553"/>
    </source>
</evidence>
<dbReference type="AlphaFoldDB" id="A0A0A8J2H8"/>
<dbReference type="CDD" id="cd06170">
    <property type="entry name" value="LuxR_C_like"/>
    <property type="match status" value="1"/>
</dbReference>
<dbReference type="PROSITE" id="PS50110">
    <property type="entry name" value="RESPONSE_REGULATORY"/>
    <property type="match status" value="1"/>
</dbReference>
<evidence type="ECO:0000259" key="5">
    <source>
        <dbReference type="PROSITE" id="PS50110"/>
    </source>
</evidence>
<dbReference type="Pfam" id="PF00196">
    <property type="entry name" value="GerE"/>
    <property type="match status" value="1"/>
</dbReference>
<dbReference type="Gene3D" id="3.40.50.2300">
    <property type="match status" value="1"/>
</dbReference>
<dbReference type="Gene3D" id="1.10.10.10">
    <property type="entry name" value="Winged helix-like DNA-binding domain superfamily/Winged helix DNA-binding domain"/>
    <property type="match status" value="1"/>
</dbReference>
<dbReference type="InterPro" id="IPR036388">
    <property type="entry name" value="WH-like_DNA-bd_sf"/>
</dbReference>
<dbReference type="CDD" id="cd17535">
    <property type="entry name" value="REC_NarL-like"/>
    <property type="match status" value="1"/>
</dbReference>
<dbReference type="InterPro" id="IPR001789">
    <property type="entry name" value="Sig_transdc_resp-reg_receiver"/>
</dbReference>
<keyword evidence="2" id="KW-0238">DNA-binding</keyword>
<dbReference type="PROSITE" id="PS50043">
    <property type="entry name" value="HTH_LUXR_2"/>
    <property type="match status" value="1"/>
</dbReference>
<dbReference type="PRINTS" id="PR00038">
    <property type="entry name" value="HTHLUXR"/>
</dbReference>
<evidence type="ECO:0000256" key="2">
    <source>
        <dbReference type="ARBA" id="ARBA00023125"/>
    </source>
</evidence>
<dbReference type="PANTHER" id="PTHR43214:SF42">
    <property type="entry name" value="TRANSCRIPTIONAL REGULATORY PROTEIN DESR"/>
    <property type="match status" value="1"/>
</dbReference>
<keyword evidence="1 3" id="KW-0597">Phosphoprotein</keyword>
<dbReference type="SMART" id="SM00448">
    <property type="entry name" value="REC"/>
    <property type="match status" value="1"/>
</dbReference>
<feature type="modified residue" description="4-aspartylphosphate" evidence="3">
    <location>
        <position position="54"/>
    </location>
</feature>
<dbReference type="InterPro" id="IPR039420">
    <property type="entry name" value="WalR-like"/>
</dbReference>
<dbReference type="PROSITE" id="PS00622">
    <property type="entry name" value="HTH_LUXR_1"/>
    <property type="match status" value="1"/>
</dbReference>
<dbReference type="InterPro" id="IPR011006">
    <property type="entry name" value="CheY-like_superfamily"/>
</dbReference>
<dbReference type="GO" id="GO:0000160">
    <property type="term" value="P:phosphorelay signal transduction system"/>
    <property type="evidence" value="ECO:0007669"/>
    <property type="project" value="InterPro"/>
</dbReference>
<feature type="domain" description="HTH luxR-type" evidence="4">
    <location>
        <begin position="141"/>
        <end position="206"/>
    </location>
</feature>
<accession>A0A0A8J2H8</accession>
<dbReference type="PANTHER" id="PTHR43214">
    <property type="entry name" value="TWO-COMPONENT RESPONSE REGULATOR"/>
    <property type="match status" value="1"/>
</dbReference>
<dbReference type="GO" id="GO:0006355">
    <property type="term" value="P:regulation of DNA-templated transcription"/>
    <property type="evidence" value="ECO:0007669"/>
    <property type="project" value="InterPro"/>
</dbReference>
<dbReference type="EMBL" id="AB970510">
    <property type="protein sequence ID" value="BAQ00544.1"/>
    <property type="molecule type" value="Genomic_DNA"/>
</dbReference>
<sequence>MISVVVCDDHGIIRSGIQRILETTTDFHLVTSAPTGELLLQAVRDFAPELVVLDIRLSDCNGLDLLEQISAISPETRVVMLSMYGARGYVEKAKTRGARGYITKECLDEELVSVLYAVMKDEGFVSFRADTTEPGGSEGLLEANIDSLSSRELEVMKLIASGLTNTEIAEELTVSPRTVESHRASIQRKLLIRTRAELARVARDAGLLD</sequence>
<reference evidence="6" key="1">
    <citation type="submission" date="2014-06" db="EMBL/GenBank/DDBJ databases">
        <title>Degradation of benzotrifluoride via the dioxygenase pathway in Rhodococcus sp. 065240.</title>
        <authorList>
            <person name="Yano K."/>
            <person name="Wachi M."/>
            <person name="Kitazume T."/>
            <person name="Iwai N."/>
        </authorList>
    </citation>
    <scope>NUCLEOTIDE SEQUENCE</scope>
    <source>
        <strain evidence="6">065240</strain>
    </source>
</reference>
<dbReference type="SUPFAM" id="SSF46894">
    <property type="entry name" value="C-terminal effector domain of the bipartite response regulators"/>
    <property type="match status" value="1"/>
</dbReference>
<dbReference type="SMART" id="SM00421">
    <property type="entry name" value="HTH_LUXR"/>
    <property type="match status" value="1"/>
</dbReference>
<proteinExistence type="predicted"/>
<dbReference type="InterPro" id="IPR000792">
    <property type="entry name" value="Tscrpt_reg_LuxR_C"/>
</dbReference>
<dbReference type="SUPFAM" id="SSF52172">
    <property type="entry name" value="CheY-like"/>
    <property type="match status" value="1"/>
</dbReference>
<name>A0A0A8J2H8_9NOCA</name>
<evidence type="ECO:0000313" key="6">
    <source>
        <dbReference type="EMBL" id="BAQ00544.1"/>
    </source>
</evidence>
<feature type="domain" description="Response regulatory" evidence="5">
    <location>
        <begin position="3"/>
        <end position="119"/>
    </location>
</feature>
<dbReference type="InterPro" id="IPR016032">
    <property type="entry name" value="Sig_transdc_resp-reg_C-effctor"/>
</dbReference>